<dbReference type="Gene3D" id="1.10.10.1420">
    <property type="entry name" value="DNA replication factor Cdt1, C-terminal WH domain"/>
    <property type="match status" value="1"/>
</dbReference>
<dbReference type="EMBL" id="QUTF01025820">
    <property type="protein sequence ID" value="RHY82981.1"/>
    <property type="molecule type" value="Genomic_DNA"/>
</dbReference>
<dbReference type="AlphaFoldDB" id="A0A3R7B6Q3"/>
<sequence length="51" mass="5884">KAQITLLAEMLPFWLTLVQHDKTHVVRLNAKQSYRVVKQILMQKVAITSPP</sequence>
<comment type="caution">
    <text evidence="1">The sequence shown here is derived from an EMBL/GenBank/DDBJ whole genome shotgun (WGS) entry which is preliminary data.</text>
</comment>
<dbReference type="InterPro" id="IPR038090">
    <property type="entry name" value="Cdt1_C_WH_dom_sf"/>
</dbReference>
<gene>
    <name evidence="1" type="ORF">DYB26_014201</name>
</gene>
<evidence type="ECO:0000313" key="1">
    <source>
        <dbReference type="EMBL" id="RHY82981.1"/>
    </source>
</evidence>
<evidence type="ECO:0000313" key="2">
    <source>
        <dbReference type="Proteomes" id="UP000286510"/>
    </source>
</evidence>
<feature type="non-terminal residue" evidence="1">
    <location>
        <position position="1"/>
    </location>
</feature>
<proteinExistence type="predicted"/>
<accession>A0A3R7B6Q3</accession>
<organism evidence="1 2">
    <name type="scientific">Aphanomyces astaci</name>
    <name type="common">Crayfish plague agent</name>
    <dbReference type="NCBI Taxonomy" id="112090"/>
    <lineage>
        <taxon>Eukaryota</taxon>
        <taxon>Sar</taxon>
        <taxon>Stramenopiles</taxon>
        <taxon>Oomycota</taxon>
        <taxon>Saprolegniomycetes</taxon>
        <taxon>Saprolegniales</taxon>
        <taxon>Verrucalvaceae</taxon>
        <taxon>Aphanomyces</taxon>
    </lineage>
</organism>
<dbReference type="Proteomes" id="UP000286510">
    <property type="component" value="Unassembled WGS sequence"/>
</dbReference>
<name>A0A3R7B6Q3_APHAT</name>
<dbReference type="VEuPathDB" id="FungiDB:H257_13302"/>
<protein>
    <submittedName>
        <fullName evidence="1">Uncharacterized protein</fullName>
    </submittedName>
</protein>
<reference evidence="1 2" key="1">
    <citation type="submission" date="2018-08" db="EMBL/GenBank/DDBJ databases">
        <title>Aphanomyces genome sequencing and annotation.</title>
        <authorList>
            <person name="Minardi D."/>
            <person name="Oidtmann B."/>
            <person name="Van Der Giezen M."/>
            <person name="Studholme D.J."/>
        </authorList>
    </citation>
    <scope>NUCLEOTIDE SEQUENCE [LARGE SCALE GENOMIC DNA]</scope>
    <source>
        <strain evidence="1 2">FDL457</strain>
    </source>
</reference>